<evidence type="ECO:0000256" key="9">
    <source>
        <dbReference type="ARBA" id="ARBA00022989"/>
    </source>
</evidence>
<feature type="compositionally biased region" description="Basic and acidic residues" evidence="11">
    <location>
        <begin position="751"/>
        <end position="774"/>
    </location>
</feature>
<evidence type="ECO:0000256" key="6">
    <source>
        <dbReference type="ARBA" id="ARBA00022840"/>
    </source>
</evidence>
<feature type="compositionally biased region" description="Low complexity" evidence="11">
    <location>
        <begin position="732"/>
        <end position="743"/>
    </location>
</feature>
<dbReference type="Pfam" id="PF00122">
    <property type="entry name" value="E1-E2_ATPase"/>
    <property type="match status" value="1"/>
</dbReference>
<keyword evidence="10 12" id="KW-0472">Membrane</keyword>
<feature type="transmembrane region" description="Helical" evidence="12">
    <location>
        <begin position="109"/>
        <end position="130"/>
    </location>
</feature>
<feature type="region of interest" description="Disordered" evidence="11">
    <location>
        <begin position="47"/>
        <end position="88"/>
    </location>
</feature>
<protein>
    <recommendedName>
        <fullName evidence="13">P-type ATPase A domain-containing protein</fullName>
    </recommendedName>
</protein>
<feature type="compositionally biased region" description="Low complexity" evidence="11">
    <location>
        <begin position="489"/>
        <end position="499"/>
    </location>
</feature>
<organism evidence="14">
    <name type="scientific">Chromera velia CCMP2878</name>
    <dbReference type="NCBI Taxonomy" id="1169474"/>
    <lineage>
        <taxon>Eukaryota</taxon>
        <taxon>Sar</taxon>
        <taxon>Alveolata</taxon>
        <taxon>Colpodellida</taxon>
        <taxon>Chromeraceae</taxon>
        <taxon>Chromera</taxon>
    </lineage>
</organism>
<keyword evidence="3 12" id="KW-0812">Transmembrane</keyword>
<evidence type="ECO:0000256" key="10">
    <source>
        <dbReference type="ARBA" id="ARBA00023136"/>
    </source>
</evidence>
<feature type="compositionally biased region" description="Low complexity" evidence="11">
    <location>
        <begin position="1167"/>
        <end position="1181"/>
    </location>
</feature>
<dbReference type="PROSITE" id="PS00154">
    <property type="entry name" value="ATPASE_E1_E2"/>
    <property type="match status" value="1"/>
</dbReference>
<feature type="transmembrane region" description="Helical" evidence="12">
    <location>
        <begin position="1683"/>
        <end position="1704"/>
    </location>
</feature>
<dbReference type="SUPFAM" id="SSF81665">
    <property type="entry name" value="Calcium ATPase, transmembrane domain M"/>
    <property type="match status" value="1"/>
</dbReference>
<dbReference type="PANTHER" id="PTHR45630">
    <property type="entry name" value="CATION-TRANSPORTING ATPASE-RELATED"/>
    <property type="match status" value="1"/>
</dbReference>
<accession>A0A0G4GAY7</accession>
<dbReference type="PhylomeDB" id="A0A0G4GAY7"/>
<dbReference type="GO" id="GO:0005524">
    <property type="term" value="F:ATP binding"/>
    <property type="evidence" value="ECO:0007669"/>
    <property type="project" value="UniProtKB-KW"/>
</dbReference>
<dbReference type="VEuPathDB" id="CryptoDB:Cvel_4448"/>
<dbReference type="PRINTS" id="PR00119">
    <property type="entry name" value="CATATPASE"/>
</dbReference>
<sequence>MLRQEDPDVPIPFDDILAILQVYAYALAIYVVWFLVKSGHDRRVDRGLRTGARTGGGGSKPAGVSASGSPAGGSYGSVGEGGEGEGGGSSASGFEVRLTGYRSHFIGSLLFWGVFLGLFTALGLTLLIIWNEYCIDVDYSQYRWKERARPLIVIKLVWVTISFVAISLQNQLKLLFMLRATLGQCSAVAVWKRDDDTESLHDNKDRLTRAVSGLIGYLRSRASGSAPGGRTYYANVRRTKEGVRFFDLQCTRFVWRPNLRTFTPADGDTLATARELCASGRGPGLSPMEVRKRRDELGLNHIHVEVSGFFGALVHEVADPVFLFQMFCLLNSLFVRSIVIPSCWGLSILWTLATKTAIVVSNQRDVRDMAEATSVLRVSVRRKRREADSRGEWTEVAASELVPGDVLRVEDNWHTPCDCALVNGQAVVDEASLTGESMPVQKHPLPEDGDSEVLHPDKQKTHFLFSGTKVLKVSLAASASSSSAVAASSSIGATGSAPSPVGTPAASSERDRGGQTLLKQGGSSDGSPAVLGLVVRTGAATSRGKLIRNVLFPSTLRFKYDEQLPIVFVIMALYTVAVFLLNFYSWGLQEVVFFYGVSSISQCMPIWVPVILAIGHNIAASRLRKANSVYCLDPARIPVCGKVRVMCFDKTGTLTKDGIDFIGARPAFSLSRAASRSRLTGGGGGGIGGVGVGVAVPASPAPSVSASALSLSLSPGDDKALSLADHSGPLRSSAAGSGLESAGMTSSLESGDQKNGGEREAGAGGTKEEREKQGGEATNLSVLEEKEKEKPEAKGQPLLTIPSASSSNAPPQGTEKEKEKERFVFGQVVEFCPHQSEEGGGSSISPALRKRKSINLDEDELVPDEPGDPGLVHSHSISGIRDGASGFSRTASGVSSSSTNNPWHASLPSAVLYGLASCHSLTCLPIIPEGKDKGGGSASSSASSASASSSSGGDGGLRVELENEDDKEGVWVDNKRLVGNDLELKMFGASSWRFVEVFSKGGKVPESVRILPPLPSGVSPGRPIGGGLEILKVYEFDHGRQTMSVVVREVETGIVAVYCKGSFEKIKEKCVGGLPAEAQAVADTHAKEGVYTLALASKRILDDRVPSRDSAEHRLTFLSLILFRNELKPESPQTIRSLKAGRVRSVMITGDHPLTAVHIARAVGMLQTSQTTQTDPSTPSSNILFRHDGGSPRDGGGASRGGSTGLSFGPASPTVVSRQRLPSSPPASQPQPPVPLLLGEMKNGELRWTEVGSGKQVDTDKVLYGGGYPELAITQEGYDSLFGGPEAGAEGESDGQPRASSRNRGGGIRGDVGSDESAALLSPSRSSQKKGRGWSLLNFALVGGSGGAEGGDGGMLQGGGPIEDSAKARLLMRLRIFARMTPAGKVRVVKALMSLGFVVGMCGDGGNDCGALRAAHAGIALSDADASIVSPFTSKTKKSSSVVDLLREGRGTLVTSLAMYKFMIMYSLLLSSAKTVLAFSLAVMPEFSYFLCDIVLCLGMSNLMALSKPKSNLRIRTPTSSLLGPHTVLSIVITQTLNLAFLFLALHLLWQQPWYVASREHNAQLPSHKWWLRSDNYETEICFLWFLTQFNNAGFIYTFGGMFRQNVFRNRALTLLWLLSNALVLFLIFTGPNALGCLFRVNCDDASTRELYVPFLAQFAFTFDGRGFAGPKPDNLLSPDFRIVLASVLYGNSLCSILFYKYVVLGQPAHLFRRNLESGRGSGRVKAEDVPV</sequence>
<dbReference type="GO" id="GO:0046872">
    <property type="term" value="F:metal ion binding"/>
    <property type="evidence" value="ECO:0007669"/>
    <property type="project" value="UniProtKB-KW"/>
</dbReference>
<dbReference type="Gene3D" id="3.40.1110.10">
    <property type="entry name" value="Calcium-transporting ATPase, cytoplasmic domain N"/>
    <property type="match status" value="1"/>
</dbReference>
<dbReference type="InterPro" id="IPR023214">
    <property type="entry name" value="HAD_sf"/>
</dbReference>
<gene>
    <name evidence="14" type="ORF">Cvel_4448</name>
</gene>
<feature type="transmembrane region" description="Helical" evidence="12">
    <location>
        <begin position="150"/>
        <end position="168"/>
    </location>
</feature>
<feature type="compositionally biased region" description="Gly residues" evidence="11">
    <location>
        <begin position="70"/>
        <end position="88"/>
    </location>
</feature>
<feature type="region of interest" description="Disordered" evidence="11">
    <location>
        <begin position="932"/>
        <end position="965"/>
    </location>
</feature>
<dbReference type="InterPro" id="IPR006544">
    <property type="entry name" value="P-type_TPase_V"/>
</dbReference>
<dbReference type="GO" id="GO:0016887">
    <property type="term" value="F:ATP hydrolysis activity"/>
    <property type="evidence" value="ECO:0007669"/>
    <property type="project" value="InterPro"/>
</dbReference>
<dbReference type="EMBL" id="CDMZ01001048">
    <property type="protein sequence ID" value="CEM26300.1"/>
    <property type="molecule type" value="Genomic_DNA"/>
</dbReference>
<dbReference type="Gene3D" id="3.40.50.1000">
    <property type="entry name" value="HAD superfamily/HAD-like"/>
    <property type="match status" value="3"/>
</dbReference>
<dbReference type="GO" id="GO:0016020">
    <property type="term" value="C:membrane"/>
    <property type="evidence" value="ECO:0007669"/>
    <property type="project" value="UniProtKB-SubCell"/>
</dbReference>
<dbReference type="InterPro" id="IPR023298">
    <property type="entry name" value="ATPase_P-typ_TM_dom_sf"/>
</dbReference>
<keyword evidence="4" id="KW-0479">Metal-binding</keyword>
<evidence type="ECO:0000256" key="4">
    <source>
        <dbReference type="ARBA" id="ARBA00022723"/>
    </source>
</evidence>
<feature type="region of interest" description="Disordered" evidence="11">
    <location>
        <begin position="1278"/>
        <end position="1330"/>
    </location>
</feature>
<feature type="region of interest" description="Disordered" evidence="11">
    <location>
        <begin position="489"/>
        <end position="525"/>
    </location>
</feature>
<proteinExistence type="inferred from homology"/>
<feature type="compositionally biased region" description="Gly residues" evidence="11">
    <location>
        <begin position="1192"/>
        <end position="1204"/>
    </location>
</feature>
<evidence type="ECO:0000256" key="11">
    <source>
        <dbReference type="SAM" id="MobiDB-lite"/>
    </source>
</evidence>
<name>A0A0G4GAY7_9ALVE</name>
<feature type="transmembrane region" description="Helical" evidence="12">
    <location>
        <begin position="592"/>
        <end position="615"/>
    </location>
</feature>
<keyword evidence="5" id="KW-0547">Nucleotide-binding</keyword>
<dbReference type="InterPro" id="IPR008250">
    <property type="entry name" value="ATPase_P-typ_transduc_dom_A_sf"/>
</dbReference>
<evidence type="ECO:0000256" key="7">
    <source>
        <dbReference type="ARBA" id="ARBA00022842"/>
    </source>
</evidence>
<dbReference type="PANTHER" id="PTHR45630:SF11">
    <property type="entry name" value="CATION-TRANSPORTING P-TYPE ATPASE N-TERMINAL DOMAIN-CONTAINING PROTEIN"/>
    <property type="match status" value="1"/>
</dbReference>
<dbReference type="NCBIfam" id="TIGR01494">
    <property type="entry name" value="ATPase_P-type"/>
    <property type="match status" value="1"/>
</dbReference>
<dbReference type="InterPro" id="IPR001757">
    <property type="entry name" value="P_typ_ATPase"/>
</dbReference>
<dbReference type="InterPro" id="IPR036412">
    <property type="entry name" value="HAD-like_sf"/>
</dbReference>
<dbReference type="InterPro" id="IPR018303">
    <property type="entry name" value="ATPase_P-typ_P_site"/>
</dbReference>
<evidence type="ECO:0000256" key="1">
    <source>
        <dbReference type="ARBA" id="ARBA00004141"/>
    </source>
</evidence>
<dbReference type="InterPro" id="IPR059000">
    <property type="entry name" value="ATPase_P-type_domA"/>
</dbReference>
<dbReference type="PROSITE" id="PS01229">
    <property type="entry name" value="COF_2"/>
    <property type="match status" value="1"/>
</dbReference>
<feature type="compositionally biased region" description="Pro residues" evidence="11">
    <location>
        <begin position="1223"/>
        <end position="1235"/>
    </location>
</feature>
<reference evidence="14" key="1">
    <citation type="submission" date="2014-11" db="EMBL/GenBank/DDBJ databases">
        <authorList>
            <person name="Otto D Thomas"/>
            <person name="Naeem Raeece"/>
        </authorList>
    </citation>
    <scope>NUCLEOTIDE SEQUENCE</scope>
</reference>
<dbReference type="SUPFAM" id="SSF81660">
    <property type="entry name" value="Metal cation-transporting ATPase, ATP-binding domain N"/>
    <property type="match status" value="1"/>
</dbReference>
<comment type="similarity">
    <text evidence="2">Belongs to the cation transport ATPase (P-type) (TC 3.A.3) family. Type V subfamily.</text>
</comment>
<feature type="domain" description="P-type ATPase A" evidence="13">
    <location>
        <begin position="390"/>
        <end position="480"/>
    </location>
</feature>
<keyword evidence="9 12" id="KW-1133">Transmembrane helix</keyword>
<evidence type="ECO:0000256" key="2">
    <source>
        <dbReference type="ARBA" id="ARBA00006000"/>
    </source>
</evidence>
<dbReference type="Gene3D" id="2.70.150.10">
    <property type="entry name" value="Calcium-transporting ATPase, cytoplasmic transduction domain A"/>
    <property type="match status" value="2"/>
</dbReference>
<feature type="compositionally biased region" description="Polar residues" evidence="11">
    <location>
        <begin position="802"/>
        <end position="811"/>
    </location>
</feature>
<keyword evidence="7" id="KW-0460">Magnesium</keyword>
<evidence type="ECO:0000256" key="12">
    <source>
        <dbReference type="SAM" id="Phobius"/>
    </source>
</evidence>
<dbReference type="GO" id="GO:0019829">
    <property type="term" value="F:ATPase-coupled monoatomic cation transmembrane transporter activity"/>
    <property type="evidence" value="ECO:0007669"/>
    <property type="project" value="TreeGrafter"/>
</dbReference>
<keyword evidence="6" id="KW-0067">ATP-binding</keyword>
<keyword evidence="8" id="KW-1278">Translocase</keyword>
<evidence type="ECO:0000256" key="8">
    <source>
        <dbReference type="ARBA" id="ARBA00022967"/>
    </source>
</evidence>
<dbReference type="Gene3D" id="1.20.1110.10">
    <property type="entry name" value="Calcium-transporting ATPase, transmembrane domain"/>
    <property type="match status" value="2"/>
</dbReference>
<feature type="transmembrane region" description="Helical" evidence="12">
    <location>
        <begin position="1612"/>
        <end position="1631"/>
    </location>
</feature>
<feature type="transmembrane region" description="Helical" evidence="12">
    <location>
        <begin position="564"/>
        <end position="586"/>
    </location>
</feature>
<evidence type="ECO:0000313" key="14">
    <source>
        <dbReference type="EMBL" id="CEM26300.1"/>
    </source>
</evidence>
<evidence type="ECO:0000256" key="5">
    <source>
        <dbReference type="ARBA" id="ARBA00022741"/>
    </source>
</evidence>
<evidence type="ECO:0000256" key="3">
    <source>
        <dbReference type="ARBA" id="ARBA00022692"/>
    </source>
</evidence>
<feature type="transmembrane region" description="Helical" evidence="12">
    <location>
        <begin position="16"/>
        <end position="36"/>
    </location>
</feature>
<feature type="transmembrane region" description="Helical" evidence="12">
    <location>
        <begin position="1487"/>
        <end position="1506"/>
    </location>
</feature>
<evidence type="ECO:0000259" key="13">
    <source>
        <dbReference type="Pfam" id="PF00122"/>
    </source>
</evidence>
<dbReference type="GO" id="GO:0140358">
    <property type="term" value="F:P-type transmembrane transporter activity"/>
    <property type="evidence" value="ECO:0007669"/>
    <property type="project" value="InterPro"/>
</dbReference>
<feature type="transmembrane region" description="Helical" evidence="12">
    <location>
        <begin position="1527"/>
        <end position="1550"/>
    </location>
</feature>
<dbReference type="InterPro" id="IPR023299">
    <property type="entry name" value="ATPase_P-typ_cyto_dom_N"/>
</dbReference>
<feature type="region of interest" description="Disordered" evidence="11">
    <location>
        <begin position="720"/>
        <end position="820"/>
    </location>
</feature>
<feature type="region of interest" description="Disordered" evidence="11">
    <location>
        <begin position="1167"/>
        <end position="1238"/>
    </location>
</feature>
<feature type="compositionally biased region" description="Basic and acidic residues" evidence="11">
    <location>
        <begin position="783"/>
        <end position="793"/>
    </location>
</feature>
<feature type="transmembrane region" description="Helical" evidence="12">
    <location>
        <begin position="1583"/>
        <end position="1600"/>
    </location>
</feature>
<dbReference type="SUPFAM" id="SSF56784">
    <property type="entry name" value="HAD-like"/>
    <property type="match status" value="1"/>
</dbReference>
<comment type="subcellular location">
    <subcellularLocation>
        <location evidence="1">Membrane</location>
        <topology evidence="1">Multi-pass membrane protein</topology>
    </subcellularLocation>
</comment>
<feature type="compositionally biased region" description="Low complexity" evidence="11">
    <location>
        <begin position="938"/>
        <end position="951"/>
    </location>
</feature>
<dbReference type="SUPFAM" id="SSF81653">
    <property type="entry name" value="Calcium ATPase, transduction domain A"/>
    <property type="match status" value="1"/>
</dbReference>